<accession>A0A4Y9SIX4</accession>
<dbReference type="Pfam" id="PF02668">
    <property type="entry name" value="TauD"/>
    <property type="match status" value="1"/>
</dbReference>
<dbReference type="GO" id="GO:0016706">
    <property type="term" value="F:2-oxoglutarate-dependent dioxygenase activity"/>
    <property type="evidence" value="ECO:0007669"/>
    <property type="project" value="UniProtKB-ARBA"/>
</dbReference>
<comment type="cofactor">
    <cofactor evidence="1">
        <name>Fe(2+)</name>
        <dbReference type="ChEBI" id="CHEBI:29033"/>
    </cofactor>
</comment>
<comment type="caution">
    <text evidence="5">The sequence shown here is derived from an EMBL/GenBank/DDBJ whole genome shotgun (WGS) entry which is preliminary data.</text>
</comment>
<keyword evidence="6" id="KW-1185">Reference proteome</keyword>
<dbReference type="OrthoDB" id="581608at2"/>
<dbReference type="InterPro" id="IPR003819">
    <property type="entry name" value="TauD/TfdA-like"/>
</dbReference>
<dbReference type="PANTHER" id="PTHR10696">
    <property type="entry name" value="GAMMA-BUTYROBETAINE HYDROXYLASE-RELATED"/>
    <property type="match status" value="1"/>
</dbReference>
<dbReference type="AlphaFoldDB" id="A0A4Y9SIX4"/>
<dbReference type="RefSeq" id="WP_135201254.1">
    <property type="nucleotide sequence ID" value="NZ_SPVG01000088.1"/>
</dbReference>
<keyword evidence="3" id="KW-0045">Antibiotic biosynthesis</keyword>
<dbReference type="PANTHER" id="PTHR10696:SF56">
    <property type="entry name" value="TAUD_TFDA-LIKE DOMAIN-CONTAINING PROTEIN"/>
    <property type="match status" value="1"/>
</dbReference>
<keyword evidence="2" id="KW-0560">Oxidoreductase</keyword>
<dbReference type="Gene3D" id="3.60.130.10">
    <property type="entry name" value="Clavaminate synthase-like"/>
    <property type="match status" value="1"/>
</dbReference>
<dbReference type="InterPro" id="IPR042098">
    <property type="entry name" value="TauD-like_sf"/>
</dbReference>
<sequence>MFSSLEYQGKIAHAIADFSWDSDLDKIFAILSQRFNGFNDNGFYPHPDEVALRQELKEVATLRKLSEHIRDVKANGLVVRNLGLGDLPEERRNAALYALTLLLGYPTSTDQRTGRVAWDVKARPELGADGRFVTFSERVGSADMHTDSSFYPMPEEQFILYVVNAAQCDGGHSILIDSDAVYDALHRTPEGAAAFALLSSAKVPFRVPAVYAAGDDEVEVFEALVFGPPTRAGERFTMRWRYDSIRKGMAARPDMVSTELEAAVETMHRVAEQEAARFMEQLPNDTLMLADNHRTLHGRTTYTDERRHLIRIRMSDVPNAQRIGPSGVVRD</sequence>
<gene>
    <name evidence="5" type="ORF">E4L98_09170</name>
</gene>
<name>A0A4Y9SIX4_9BURK</name>
<evidence type="ECO:0000313" key="6">
    <source>
        <dbReference type="Proteomes" id="UP000297729"/>
    </source>
</evidence>
<protein>
    <recommendedName>
        <fullName evidence="4">TauD/TfdA-like domain-containing protein</fullName>
    </recommendedName>
</protein>
<evidence type="ECO:0000256" key="1">
    <source>
        <dbReference type="ARBA" id="ARBA00001954"/>
    </source>
</evidence>
<reference evidence="5 6" key="1">
    <citation type="submission" date="2019-03" db="EMBL/GenBank/DDBJ databases">
        <title>Draft Genome Sequence of Duganella callidus sp. nov., a Novel Duganella Species Isolated from Cultivated Soil.</title>
        <authorList>
            <person name="Raths R."/>
            <person name="Peta V."/>
            <person name="Bucking H."/>
        </authorList>
    </citation>
    <scope>NUCLEOTIDE SEQUENCE [LARGE SCALE GENOMIC DNA]</scope>
    <source>
        <strain evidence="5 6">DN04</strain>
    </source>
</reference>
<dbReference type="InterPro" id="IPR050411">
    <property type="entry name" value="AlphaKG_dependent_hydroxylases"/>
</dbReference>
<evidence type="ECO:0000256" key="2">
    <source>
        <dbReference type="ARBA" id="ARBA00023002"/>
    </source>
</evidence>
<proteinExistence type="predicted"/>
<dbReference type="EMBL" id="SPVG01000088">
    <property type="protein sequence ID" value="TFW25577.1"/>
    <property type="molecule type" value="Genomic_DNA"/>
</dbReference>
<organism evidence="5 6">
    <name type="scientific">Duganella callida</name>
    <dbReference type="NCBI Taxonomy" id="2561932"/>
    <lineage>
        <taxon>Bacteria</taxon>
        <taxon>Pseudomonadati</taxon>
        <taxon>Pseudomonadota</taxon>
        <taxon>Betaproteobacteria</taxon>
        <taxon>Burkholderiales</taxon>
        <taxon>Oxalobacteraceae</taxon>
        <taxon>Telluria group</taxon>
        <taxon>Duganella</taxon>
    </lineage>
</organism>
<dbReference type="SUPFAM" id="SSF51197">
    <property type="entry name" value="Clavaminate synthase-like"/>
    <property type="match status" value="1"/>
</dbReference>
<feature type="domain" description="TauD/TfdA-like" evidence="4">
    <location>
        <begin position="73"/>
        <end position="312"/>
    </location>
</feature>
<dbReference type="Proteomes" id="UP000297729">
    <property type="component" value="Unassembled WGS sequence"/>
</dbReference>
<evidence type="ECO:0000313" key="5">
    <source>
        <dbReference type="EMBL" id="TFW25577.1"/>
    </source>
</evidence>
<evidence type="ECO:0000259" key="4">
    <source>
        <dbReference type="Pfam" id="PF02668"/>
    </source>
</evidence>
<dbReference type="GO" id="GO:0017000">
    <property type="term" value="P:antibiotic biosynthetic process"/>
    <property type="evidence" value="ECO:0007669"/>
    <property type="project" value="UniProtKB-KW"/>
</dbReference>
<evidence type="ECO:0000256" key="3">
    <source>
        <dbReference type="ARBA" id="ARBA00023194"/>
    </source>
</evidence>